<evidence type="ECO:0000313" key="2">
    <source>
        <dbReference type="EMBL" id="CAE6367201.1"/>
    </source>
</evidence>
<dbReference type="AlphaFoldDB" id="A0A8H2WG00"/>
<feature type="region of interest" description="Disordered" evidence="1">
    <location>
        <begin position="1"/>
        <end position="38"/>
    </location>
</feature>
<evidence type="ECO:0000313" key="3">
    <source>
        <dbReference type="Proteomes" id="UP000663846"/>
    </source>
</evidence>
<dbReference type="EMBL" id="CAJMWS010000113">
    <property type="protein sequence ID" value="CAE6367201.1"/>
    <property type="molecule type" value="Genomic_DNA"/>
</dbReference>
<gene>
    <name evidence="2" type="ORF">RDB_LOCUS23528</name>
</gene>
<evidence type="ECO:0000256" key="1">
    <source>
        <dbReference type="SAM" id="MobiDB-lite"/>
    </source>
</evidence>
<reference evidence="2" key="1">
    <citation type="submission" date="2021-01" db="EMBL/GenBank/DDBJ databases">
        <authorList>
            <person name="Kaushik A."/>
        </authorList>
    </citation>
    <scope>NUCLEOTIDE SEQUENCE</scope>
    <source>
        <strain evidence="2">AG1-1C</strain>
    </source>
</reference>
<sequence length="374" mass="41271">MHSAPPIPESVSKKKGKRKVNSNLPYSRPIPPGNFSRTRASQEWTWQEKLDYFRSLPPILCPASPPPLFSPLETVEEARLRSRKRIEQMTRRLEKLPLYQARNIIHVVSAELKGPFGPGCKHWGAHIPKPKLIPEEELIAIGTPVQAPLPYFAPRPMGELHLDTGDPVRCNTPSVPGPSSTVITGPPTPFTPPSATMIPIELLPSKASTGRPIVPIDYDPASPARSLTPTPSLPPSRMGSQRPSATPVPASQRAFLSSLTQASRASSTRSRRTRPRPSRGLKIIPSGSQPALDRVLSQYQTESGDQSPLLRFSQRDANNATPMMNRNGQLSLTQEIIASFSQRESVDTHAYNSEFSVERHLEEIGRFMEDDIGD</sequence>
<name>A0A8H2WG00_9AGAM</name>
<feature type="compositionally biased region" description="Basic residues" evidence="1">
    <location>
        <begin position="269"/>
        <end position="279"/>
    </location>
</feature>
<feature type="compositionally biased region" description="Low complexity" evidence="1">
    <location>
        <begin position="220"/>
        <end position="230"/>
    </location>
</feature>
<comment type="caution">
    <text evidence="2">The sequence shown here is derived from an EMBL/GenBank/DDBJ whole genome shotgun (WGS) entry which is preliminary data.</text>
</comment>
<accession>A0A8H2WG00</accession>
<feature type="compositionally biased region" description="Low complexity" evidence="1">
    <location>
        <begin position="256"/>
        <end position="268"/>
    </location>
</feature>
<feature type="region of interest" description="Disordered" evidence="1">
    <location>
        <begin position="209"/>
        <end position="288"/>
    </location>
</feature>
<dbReference type="Proteomes" id="UP000663846">
    <property type="component" value="Unassembled WGS sequence"/>
</dbReference>
<proteinExistence type="predicted"/>
<organism evidence="2 3">
    <name type="scientific">Rhizoctonia solani</name>
    <dbReference type="NCBI Taxonomy" id="456999"/>
    <lineage>
        <taxon>Eukaryota</taxon>
        <taxon>Fungi</taxon>
        <taxon>Dikarya</taxon>
        <taxon>Basidiomycota</taxon>
        <taxon>Agaricomycotina</taxon>
        <taxon>Agaricomycetes</taxon>
        <taxon>Cantharellales</taxon>
        <taxon>Ceratobasidiaceae</taxon>
        <taxon>Rhizoctonia</taxon>
    </lineage>
</organism>
<protein>
    <submittedName>
        <fullName evidence="2">Uncharacterized protein</fullName>
    </submittedName>
</protein>